<dbReference type="PANTHER" id="PTHR48085">
    <property type="entry name" value="CADMIUM/ZINC-TRANSPORTING ATPASE HMA2-RELATED"/>
    <property type="match status" value="1"/>
</dbReference>
<dbReference type="GO" id="GO:0016887">
    <property type="term" value="F:ATP hydrolysis activity"/>
    <property type="evidence" value="ECO:0007669"/>
    <property type="project" value="InterPro"/>
</dbReference>
<dbReference type="Pfam" id="PF00702">
    <property type="entry name" value="Hydrolase"/>
    <property type="match status" value="1"/>
</dbReference>
<evidence type="ECO:0000256" key="4">
    <source>
        <dbReference type="ARBA" id="ARBA00022723"/>
    </source>
</evidence>
<dbReference type="AlphaFoldDB" id="A0A1M6ZEP4"/>
<dbReference type="SFLD" id="SFLDG00002">
    <property type="entry name" value="C1.7:_P-type_atpase_like"/>
    <property type="match status" value="1"/>
</dbReference>
<comment type="subcellular location">
    <subcellularLocation>
        <location evidence="10">Cell membrane</location>
    </subcellularLocation>
    <subcellularLocation>
        <location evidence="1">Membrane</location>
    </subcellularLocation>
</comment>
<evidence type="ECO:0000256" key="10">
    <source>
        <dbReference type="RuleBase" id="RU362081"/>
    </source>
</evidence>
<dbReference type="InterPro" id="IPR044492">
    <property type="entry name" value="P_typ_ATPase_HD_dom"/>
</dbReference>
<evidence type="ECO:0000256" key="6">
    <source>
        <dbReference type="ARBA" id="ARBA00022989"/>
    </source>
</evidence>
<dbReference type="Gene3D" id="2.70.150.10">
    <property type="entry name" value="Calcium-transporting ATPase, cytoplasmic transduction domain A"/>
    <property type="match status" value="1"/>
</dbReference>
<keyword evidence="6 10" id="KW-1133">Transmembrane helix</keyword>
<dbReference type="GO" id="GO:0046872">
    <property type="term" value="F:metal ion binding"/>
    <property type="evidence" value="ECO:0007669"/>
    <property type="project" value="UniProtKB-KW"/>
</dbReference>
<feature type="transmembrane region" description="Helical" evidence="10">
    <location>
        <begin position="288"/>
        <end position="310"/>
    </location>
</feature>
<dbReference type="GO" id="GO:0005524">
    <property type="term" value="F:ATP binding"/>
    <property type="evidence" value="ECO:0007669"/>
    <property type="project" value="UniProtKB-UniRule"/>
</dbReference>
<dbReference type="InterPro" id="IPR023298">
    <property type="entry name" value="ATPase_P-typ_TM_dom_sf"/>
</dbReference>
<comment type="similarity">
    <text evidence="2 10">Belongs to the cation transport ATPase (P-type) (TC 3.A.3) family. Type IB subfamily.</text>
</comment>
<proteinExistence type="inferred from homology"/>
<dbReference type="SUPFAM" id="SSF56784">
    <property type="entry name" value="HAD-like"/>
    <property type="match status" value="1"/>
</dbReference>
<dbReference type="PANTHER" id="PTHR48085:SF5">
    <property type="entry name" value="CADMIUM_ZINC-TRANSPORTING ATPASE HMA4-RELATED"/>
    <property type="match status" value="1"/>
</dbReference>
<evidence type="ECO:0000313" key="13">
    <source>
        <dbReference type="Proteomes" id="UP000184028"/>
    </source>
</evidence>
<feature type="transmembrane region" description="Helical" evidence="10">
    <location>
        <begin position="49"/>
        <end position="69"/>
    </location>
</feature>
<dbReference type="Gene3D" id="3.40.1110.10">
    <property type="entry name" value="Calcium-transporting ATPase, cytoplasmic domain N"/>
    <property type="match status" value="1"/>
</dbReference>
<dbReference type="SFLD" id="SFLDF00027">
    <property type="entry name" value="p-type_atpase"/>
    <property type="match status" value="1"/>
</dbReference>
<dbReference type="InterPro" id="IPR008250">
    <property type="entry name" value="ATPase_P-typ_transduc_dom_A_sf"/>
</dbReference>
<sequence>MEHLHKEEKIIKNKPKQASCCCSHDEPVHNDNDGHDHGHDHEHNADGGLFKMFLPAIISFVLLLIGIGLDHYFPQNWFSGYVRIAWYVIAYLPVGLPVLKEAYESIIKGDVFSEFFLMCIATIGAFAIGEYPEGVAVMLFYTIGENFQGLAVSRAKSNIKSLLDQRPDEVNVVENNVATKVKAADVAIGSTIQLKAGEKLGLDGELLSDTASFNTAALTGESKPDTKVKGETVLAGMINGNTIALVKVTTAYKDSKLSKILEMVQNATTKKAPAELFIRKFAKIYTPIVVYLAIAICLLPMLFVSNYVFSDWLYRALVFLVISCPCALVISIPLGYFGGIGAASKNGILFKGSNFLDSISTIQNVVMDKTGTMTEGVFKVQEVIIQEGFDKEEILKLVNVLESQSTHPVATAIHNHVGQIDASVELKNVEEISGHGLKAEINGKELHVGNFKLLDKFNINYNVDPNAVVYTTIAIAYDNKFAGYLTIADEIKADAQEAVSKLKALGVKVTMLSGDKANVVQFVADKLGIPNSYGDLLPEDKVNKLNEIKAKNETVAFVGDGVNDAPVIALSTVGIAMGGLGSDATIETADVVIQDDKPSKIAMAINIGKQTKKIVWQNITLAFVVKAFVLILGAGGLATMWEAVFADVGVALLAILNAVRIQKMKF</sequence>
<keyword evidence="13" id="KW-1185">Reference proteome</keyword>
<dbReference type="InterPro" id="IPR051014">
    <property type="entry name" value="Cation_Transport_ATPase_IB"/>
</dbReference>
<comment type="catalytic activity">
    <reaction evidence="9">
        <text>Zn(2+)(in) + ATP + H2O = Zn(2+)(out) + ADP + phosphate + H(+)</text>
        <dbReference type="Rhea" id="RHEA:20621"/>
        <dbReference type="ChEBI" id="CHEBI:15377"/>
        <dbReference type="ChEBI" id="CHEBI:15378"/>
        <dbReference type="ChEBI" id="CHEBI:29105"/>
        <dbReference type="ChEBI" id="CHEBI:30616"/>
        <dbReference type="ChEBI" id="CHEBI:43474"/>
        <dbReference type="ChEBI" id="CHEBI:456216"/>
        <dbReference type="EC" id="7.2.2.12"/>
    </reaction>
</comment>
<protein>
    <recommendedName>
        <fullName evidence="8">P-type Zn(2+) transporter</fullName>
        <ecNumber evidence="8">7.2.2.12</ecNumber>
    </recommendedName>
</protein>
<dbReference type="CDD" id="cd07548">
    <property type="entry name" value="P-type_ATPase-Cd_Zn_Co_like"/>
    <property type="match status" value="1"/>
</dbReference>
<dbReference type="NCBIfam" id="TIGR01494">
    <property type="entry name" value="ATPase_P-type"/>
    <property type="match status" value="1"/>
</dbReference>
<keyword evidence="4 10" id="KW-0479">Metal-binding</keyword>
<evidence type="ECO:0000313" key="12">
    <source>
        <dbReference type="EMBL" id="SHL28962.1"/>
    </source>
</evidence>
<dbReference type="NCBIfam" id="TIGR01512">
    <property type="entry name" value="ATPase-IB2_Cd"/>
    <property type="match status" value="1"/>
</dbReference>
<dbReference type="InterPro" id="IPR018303">
    <property type="entry name" value="ATPase_P-typ_P_site"/>
</dbReference>
<dbReference type="InterPro" id="IPR059000">
    <property type="entry name" value="ATPase_P-type_domA"/>
</dbReference>
<gene>
    <name evidence="12" type="ORF">SAMN05444484_101993</name>
</gene>
<keyword evidence="10" id="KW-1003">Cell membrane</keyword>
<feature type="transmembrane region" description="Helical" evidence="10">
    <location>
        <begin position="614"/>
        <end position="634"/>
    </location>
</feature>
<dbReference type="RefSeq" id="WP_068841190.1">
    <property type="nucleotide sequence ID" value="NZ_FRBT01000001.1"/>
</dbReference>
<dbReference type="GO" id="GO:0016463">
    <property type="term" value="F:P-type zinc transporter activity"/>
    <property type="evidence" value="ECO:0007669"/>
    <property type="project" value="UniProtKB-EC"/>
</dbReference>
<dbReference type="EMBL" id="FRBT01000001">
    <property type="protein sequence ID" value="SHL28962.1"/>
    <property type="molecule type" value="Genomic_DNA"/>
</dbReference>
<evidence type="ECO:0000256" key="9">
    <source>
        <dbReference type="ARBA" id="ARBA00047308"/>
    </source>
</evidence>
<keyword evidence="5" id="KW-1278">Translocase</keyword>
<evidence type="ECO:0000256" key="1">
    <source>
        <dbReference type="ARBA" id="ARBA00004370"/>
    </source>
</evidence>
<dbReference type="InterPro" id="IPR023214">
    <property type="entry name" value="HAD_sf"/>
</dbReference>
<organism evidence="12 13">
    <name type="scientific">Flavobacterium chilense</name>
    <dbReference type="NCBI Taxonomy" id="946677"/>
    <lineage>
        <taxon>Bacteria</taxon>
        <taxon>Pseudomonadati</taxon>
        <taxon>Bacteroidota</taxon>
        <taxon>Flavobacteriia</taxon>
        <taxon>Flavobacteriales</taxon>
        <taxon>Flavobacteriaceae</taxon>
        <taxon>Flavobacterium</taxon>
    </lineage>
</organism>
<feature type="transmembrane region" description="Helical" evidence="10">
    <location>
        <begin position="81"/>
        <end position="99"/>
    </location>
</feature>
<evidence type="ECO:0000259" key="11">
    <source>
        <dbReference type="Pfam" id="PF00122"/>
    </source>
</evidence>
<dbReference type="InterPro" id="IPR027256">
    <property type="entry name" value="P-typ_ATPase_IB"/>
</dbReference>
<keyword evidence="3 10" id="KW-0812">Transmembrane</keyword>
<dbReference type="PRINTS" id="PR00119">
    <property type="entry name" value="CATATPASE"/>
</dbReference>
<dbReference type="NCBIfam" id="TIGR01525">
    <property type="entry name" value="ATPase-IB_hvy"/>
    <property type="match status" value="1"/>
</dbReference>
<dbReference type="InterPro" id="IPR023299">
    <property type="entry name" value="ATPase_P-typ_cyto_dom_N"/>
</dbReference>
<dbReference type="Proteomes" id="UP000184028">
    <property type="component" value="Unassembled WGS sequence"/>
</dbReference>
<evidence type="ECO:0000256" key="7">
    <source>
        <dbReference type="ARBA" id="ARBA00023136"/>
    </source>
</evidence>
<feature type="transmembrane region" description="Helical" evidence="10">
    <location>
        <begin position="640"/>
        <end position="659"/>
    </location>
</feature>
<dbReference type="SUPFAM" id="SSF81653">
    <property type="entry name" value="Calcium ATPase, transduction domain A"/>
    <property type="match status" value="1"/>
</dbReference>
<dbReference type="OrthoDB" id="1521937at2"/>
<dbReference type="STRING" id="946677.SAMN05444484_101993"/>
<dbReference type="InterPro" id="IPR036412">
    <property type="entry name" value="HAD-like_sf"/>
</dbReference>
<name>A0A1M6ZEP4_9FLAO</name>
<keyword evidence="7 10" id="KW-0472">Membrane</keyword>
<dbReference type="EC" id="7.2.2.12" evidence="8"/>
<accession>A0A1M6ZEP4</accession>
<feature type="domain" description="P-type ATPase A" evidence="11">
    <location>
        <begin position="166"/>
        <end position="265"/>
    </location>
</feature>
<feature type="transmembrane region" description="Helical" evidence="10">
    <location>
        <begin position="111"/>
        <end position="129"/>
    </location>
</feature>
<evidence type="ECO:0000256" key="2">
    <source>
        <dbReference type="ARBA" id="ARBA00006024"/>
    </source>
</evidence>
<dbReference type="GO" id="GO:0005886">
    <property type="term" value="C:plasma membrane"/>
    <property type="evidence" value="ECO:0007669"/>
    <property type="project" value="UniProtKB-SubCell"/>
</dbReference>
<evidence type="ECO:0000256" key="3">
    <source>
        <dbReference type="ARBA" id="ARBA00022692"/>
    </source>
</evidence>
<evidence type="ECO:0000256" key="5">
    <source>
        <dbReference type="ARBA" id="ARBA00022967"/>
    </source>
</evidence>
<dbReference type="GO" id="GO:0015086">
    <property type="term" value="F:cadmium ion transmembrane transporter activity"/>
    <property type="evidence" value="ECO:0007669"/>
    <property type="project" value="TreeGrafter"/>
</dbReference>
<keyword evidence="10" id="KW-0547">Nucleotide-binding</keyword>
<dbReference type="Pfam" id="PF00122">
    <property type="entry name" value="E1-E2_ATPase"/>
    <property type="match status" value="1"/>
</dbReference>
<feature type="transmembrane region" description="Helical" evidence="10">
    <location>
        <begin position="135"/>
        <end position="153"/>
    </location>
</feature>
<dbReference type="SUPFAM" id="SSF81665">
    <property type="entry name" value="Calcium ATPase, transmembrane domain M"/>
    <property type="match status" value="1"/>
</dbReference>
<feature type="transmembrane region" description="Helical" evidence="10">
    <location>
        <begin position="316"/>
        <end position="337"/>
    </location>
</feature>
<dbReference type="SFLD" id="SFLDS00003">
    <property type="entry name" value="Haloacid_Dehalogenase"/>
    <property type="match status" value="1"/>
</dbReference>
<keyword evidence="10" id="KW-0067">ATP-binding</keyword>
<reference evidence="13" key="1">
    <citation type="submission" date="2016-11" db="EMBL/GenBank/DDBJ databases">
        <authorList>
            <person name="Varghese N."/>
            <person name="Submissions S."/>
        </authorList>
    </citation>
    <scope>NUCLEOTIDE SEQUENCE [LARGE SCALE GENOMIC DNA]</scope>
    <source>
        <strain evidence="13">DSM 24724</strain>
    </source>
</reference>
<dbReference type="InterPro" id="IPR001757">
    <property type="entry name" value="P_typ_ATPase"/>
</dbReference>
<dbReference type="Gene3D" id="3.40.50.1000">
    <property type="entry name" value="HAD superfamily/HAD-like"/>
    <property type="match status" value="1"/>
</dbReference>
<dbReference type="PROSITE" id="PS00154">
    <property type="entry name" value="ATPASE_E1_E2"/>
    <property type="match status" value="1"/>
</dbReference>
<evidence type="ECO:0000256" key="8">
    <source>
        <dbReference type="ARBA" id="ARBA00039097"/>
    </source>
</evidence>